<accession>A0A401TS84</accession>
<dbReference type="EMBL" id="BEZZ01166363">
    <property type="protein sequence ID" value="GCC45479.1"/>
    <property type="molecule type" value="Genomic_DNA"/>
</dbReference>
<organism evidence="1 2">
    <name type="scientific">Chiloscyllium punctatum</name>
    <name type="common">Brownbanded bambooshark</name>
    <name type="synonym">Hemiscyllium punctatum</name>
    <dbReference type="NCBI Taxonomy" id="137246"/>
    <lineage>
        <taxon>Eukaryota</taxon>
        <taxon>Metazoa</taxon>
        <taxon>Chordata</taxon>
        <taxon>Craniata</taxon>
        <taxon>Vertebrata</taxon>
        <taxon>Chondrichthyes</taxon>
        <taxon>Elasmobranchii</taxon>
        <taxon>Galeomorphii</taxon>
        <taxon>Galeoidea</taxon>
        <taxon>Orectolobiformes</taxon>
        <taxon>Hemiscylliidae</taxon>
        <taxon>Chiloscyllium</taxon>
    </lineage>
</organism>
<dbReference type="OrthoDB" id="5592375at2759"/>
<dbReference type="PANTHER" id="PTHR42928">
    <property type="entry name" value="TRICARBOXYLATE-BINDING PROTEIN"/>
    <property type="match status" value="1"/>
</dbReference>
<dbReference type="Gene3D" id="3.40.190.150">
    <property type="entry name" value="Bordetella uptake gene, domain 1"/>
    <property type="match status" value="1"/>
</dbReference>
<reference evidence="1 2" key="1">
    <citation type="journal article" date="2018" name="Nat. Ecol. Evol.">
        <title>Shark genomes provide insights into elasmobranch evolution and the origin of vertebrates.</title>
        <authorList>
            <person name="Hara Y"/>
            <person name="Yamaguchi K"/>
            <person name="Onimaru K"/>
            <person name="Kadota M"/>
            <person name="Koyanagi M"/>
            <person name="Keeley SD"/>
            <person name="Tatsumi K"/>
            <person name="Tanaka K"/>
            <person name="Motone F"/>
            <person name="Kageyama Y"/>
            <person name="Nozu R"/>
            <person name="Adachi N"/>
            <person name="Nishimura O"/>
            <person name="Nakagawa R"/>
            <person name="Tanegashima C"/>
            <person name="Kiyatake I"/>
            <person name="Matsumoto R"/>
            <person name="Murakumo K"/>
            <person name="Nishida K"/>
            <person name="Terakita A"/>
            <person name="Kuratani S"/>
            <person name="Sato K"/>
            <person name="Hyodo S Kuraku.S."/>
        </authorList>
    </citation>
    <scope>NUCLEOTIDE SEQUENCE [LARGE SCALE GENOMIC DNA]</scope>
</reference>
<dbReference type="Proteomes" id="UP000287033">
    <property type="component" value="Unassembled WGS sequence"/>
</dbReference>
<dbReference type="AlphaFoldDB" id="A0A401TS84"/>
<proteinExistence type="predicted"/>
<protein>
    <recommendedName>
        <fullName evidence="3">Tripartite tricarboxylate transporter substrate binding protein</fullName>
    </recommendedName>
</protein>
<dbReference type="PANTHER" id="PTHR42928:SF5">
    <property type="entry name" value="BLR1237 PROTEIN"/>
    <property type="match status" value="1"/>
</dbReference>
<gene>
    <name evidence="1" type="ORF">chiPu_0029803</name>
</gene>
<dbReference type="STRING" id="137246.A0A401TS84"/>
<dbReference type="Pfam" id="PF03401">
    <property type="entry name" value="TctC"/>
    <property type="match status" value="1"/>
</dbReference>
<dbReference type="InterPro" id="IPR042100">
    <property type="entry name" value="Bug_dom1"/>
</dbReference>
<dbReference type="InterPro" id="IPR005064">
    <property type="entry name" value="BUG"/>
</dbReference>
<evidence type="ECO:0000313" key="2">
    <source>
        <dbReference type="Proteomes" id="UP000287033"/>
    </source>
</evidence>
<evidence type="ECO:0008006" key="3">
    <source>
        <dbReference type="Google" id="ProtNLM"/>
    </source>
</evidence>
<feature type="non-terminal residue" evidence="1">
    <location>
        <position position="1"/>
    </location>
</feature>
<keyword evidence="2" id="KW-1185">Reference proteome</keyword>
<evidence type="ECO:0000313" key="1">
    <source>
        <dbReference type="EMBL" id="GCC45479.1"/>
    </source>
</evidence>
<comment type="caution">
    <text evidence="1">The sequence shown here is derived from an EMBL/GenBank/DDBJ whole genome shotgun (WGS) entry which is preliminary data.</text>
</comment>
<name>A0A401TS84_CHIPU</name>
<sequence length="109" mass="11364">SGHLIALAVTSKDRIPALANIPTVAEAALPGYVATAWYALLAPAGTPQQIVEKLNAASRKAMESPGTKKLLDQAGAITAPTTPGELGEFIKSEISRWKPIIEMSGAKVD</sequence>